<protein>
    <submittedName>
        <fullName evidence="1">Uncharacterized protein</fullName>
    </submittedName>
</protein>
<name>A0AAV4TDA0_9ARAC</name>
<dbReference type="Proteomes" id="UP001054837">
    <property type="component" value="Unassembled WGS sequence"/>
</dbReference>
<sequence>MITQNAMFNDDAVELENGGRQSDINFYKASSPCGAGNINKTWVHTETLGSTCDVAPRKTLICDGQKMSGEIVEIPVAHLEWQGKEWGMPSEVRIIVSGWDGFGVRRLIWM</sequence>
<accession>A0AAV4TDA0</accession>
<organism evidence="1 2">
    <name type="scientific">Caerostris darwini</name>
    <dbReference type="NCBI Taxonomy" id="1538125"/>
    <lineage>
        <taxon>Eukaryota</taxon>
        <taxon>Metazoa</taxon>
        <taxon>Ecdysozoa</taxon>
        <taxon>Arthropoda</taxon>
        <taxon>Chelicerata</taxon>
        <taxon>Arachnida</taxon>
        <taxon>Araneae</taxon>
        <taxon>Araneomorphae</taxon>
        <taxon>Entelegynae</taxon>
        <taxon>Araneoidea</taxon>
        <taxon>Araneidae</taxon>
        <taxon>Caerostris</taxon>
    </lineage>
</organism>
<reference evidence="1 2" key="1">
    <citation type="submission" date="2021-06" db="EMBL/GenBank/DDBJ databases">
        <title>Caerostris darwini draft genome.</title>
        <authorList>
            <person name="Kono N."/>
            <person name="Arakawa K."/>
        </authorList>
    </citation>
    <scope>NUCLEOTIDE SEQUENCE [LARGE SCALE GENOMIC DNA]</scope>
</reference>
<evidence type="ECO:0000313" key="2">
    <source>
        <dbReference type="Proteomes" id="UP001054837"/>
    </source>
</evidence>
<evidence type="ECO:0000313" key="1">
    <source>
        <dbReference type="EMBL" id="GIY42725.1"/>
    </source>
</evidence>
<dbReference type="EMBL" id="BPLQ01009256">
    <property type="protein sequence ID" value="GIY42725.1"/>
    <property type="molecule type" value="Genomic_DNA"/>
</dbReference>
<gene>
    <name evidence="1" type="ORF">CDAR_438081</name>
</gene>
<proteinExistence type="predicted"/>
<dbReference type="AlphaFoldDB" id="A0AAV4TDA0"/>
<comment type="caution">
    <text evidence="1">The sequence shown here is derived from an EMBL/GenBank/DDBJ whole genome shotgun (WGS) entry which is preliminary data.</text>
</comment>
<keyword evidence="2" id="KW-1185">Reference proteome</keyword>